<dbReference type="InterPro" id="IPR044925">
    <property type="entry name" value="His-Me_finger_sf"/>
</dbReference>
<evidence type="ECO:0000256" key="2">
    <source>
        <dbReference type="ARBA" id="ARBA00022722"/>
    </source>
</evidence>
<sequence length="329" mass="37956">MHSSIYILVLFAVTLTTAQSTMCPETVLDGVYSFVINSTSPLGPINLMYVQHDAFRGLPFATTTLHNELNQLTTYNRLDDFRRYDCPDIWGYQTVCENTYNMTVEQREKSNRTAFDRGHITPANPYRFSVDALSSTFYCINIAPQDPWTNQNPWVTVESRAQRHFAADAGYVMTGICDRDDVWSPTYIGYKVPACYWKLICYVDPRGDTQVVGFIGNNTLLKYCSGCDVEEKAQRVIDTTTVRDQREILNEIDSNRVSFVLEAWVGAESYLLVNRNENRVPRATDCWSRMTAPQEVKDEWNTVMRADVLAHEYTEEMDLDLIQKMWQER</sequence>
<dbReference type="AlphaFoldDB" id="A0A226D9H3"/>
<evidence type="ECO:0000256" key="6">
    <source>
        <dbReference type="SAM" id="SignalP"/>
    </source>
</evidence>
<evidence type="ECO:0000256" key="3">
    <source>
        <dbReference type="ARBA" id="ARBA00022759"/>
    </source>
</evidence>
<dbReference type="Gene3D" id="3.40.570.10">
    <property type="entry name" value="Extracellular Endonuclease, subunit A"/>
    <property type="match status" value="1"/>
</dbReference>
<evidence type="ECO:0000256" key="5">
    <source>
        <dbReference type="PIRSR" id="PIRSR640255-2"/>
    </source>
</evidence>
<evidence type="ECO:0000313" key="9">
    <source>
        <dbReference type="Proteomes" id="UP000198287"/>
    </source>
</evidence>
<gene>
    <name evidence="8" type="ORF">Fcan01_23825</name>
</gene>
<evidence type="ECO:0000256" key="4">
    <source>
        <dbReference type="PIRSR" id="PIRSR640255-1"/>
    </source>
</evidence>
<keyword evidence="2" id="KW-0540">Nuclease</keyword>
<dbReference type="SMART" id="SM00892">
    <property type="entry name" value="Endonuclease_NS"/>
    <property type="match status" value="1"/>
</dbReference>
<name>A0A226D9H3_FOLCA</name>
<comment type="similarity">
    <text evidence="1">Belongs to the DNA/RNA non-specific endonuclease family.</text>
</comment>
<feature type="binding site" evidence="5">
    <location>
        <position position="150"/>
    </location>
    <ligand>
        <name>Mg(2+)</name>
        <dbReference type="ChEBI" id="CHEBI:18420"/>
        <note>catalytic</note>
    </ligand>
</feature>
<proteinExistence type="inferred from homology"/>
<keyword evidence="6" id="KW-0732">Signal</keyword>
<dbReference type="GO" id="GO:0016787">
    <property type="term" value="F:hydrolase activity"/>
    <property type="evidence" value="ECO:0007669"/>
    <property type="project" value="InterPro"/>
</dbReference>
<dbReference type="PANTHER" id="PTHR13966">
    <property type="entry name" value="ENDONUCLEASE RELATED"/>
    <property type="match status" value="1"/>
</dbReference>
<evidence type="ECO:0000259" key="7">
    <source>
        <dbReference type="SMART" id="SM00892"/>
    </source>
</evidence>
<dbReference type="OrthoDB" id="8273525at2759"/>
<feature type="active site" description="Proton acceptor" evidence="4">
    <location>
        <position position="119"/>
    </location>
</feature>
<feature type="chain" id="PRO_5013030929" evidence="6">
    <location>
        <begin position="19"/>
        <end position="329"/>
    </location>
</feature>
<evidence type="ECO:0000313" key="8">
    <source>
        <dbReference type="EMBL" id="OXA41397.1"/>
    </source>
</evidence>
<evidence type="ECO:0000256" key="1">
    <source>
        <dbReference type="ARBA" id="ARBA00010052"/>
    </source>
</evidence>
<reference evidence="8 9" key="1">
    <citation type="submission" date="2015-12" db="EMBL/GenBank/DDBJ databases">
        <title>The genome of Folsomia candida.</title>
        <authorList>
            <person name="Faddeeva A."/>
            <person name="Derks M.F."/>
            <person name="Anvar Y."/>
            <person name="Smit S."/>
            <person name="Van Straalen N."/>
            <person name="Roelofs D."/>
        </authorList>
    </citation>
    <scope>NUCLEOTIDE SEQUENCE [LARGE SCALE GENOMIC DNA]</scope>
    <source>
        <strain evidence="8 9">VU population</strain>
        <tissue evidence="8">Whole body</tissue>
    </source>
</reference>
<keyword evidence="3 8" id="KW-0378">Hydrolase</keyword>
<dbReference type="SUPFAM" id="SSF54060">
    <property type="entry name" value="His-Me finger endonucleases"/>
    <property type="match status" value="1"/>
</dbReference>
<keyword evidence="9" id="KW-1185">Reference proteome</keyword>
<organism evidence="8 9">
    <name type="scientific">Folsomia candida</name>
    <name type="common">Springtail</name>
    <dbReference type="NCBI Taxonomy" id="158441"/>
    <lineage>
        <taxon>Eukaryota</taxon>
        <taxon>Metazoa</taxon>
        <taxon>Ecdysozoa</taxon>
        <taxon>Arthropoda</taxon>
        <taxon>Hexapoda</taxon>
        <taxon>Collembola</taxon>
        <taxon>Entomobryomorpha</taxon>
        <taxon>Isotomoidea</taxon>
        <taxon>Isotomidae</taxon>
        <taxon>Proisotominae</taxon>
        <taxon>Folsomia</taxon>
    </lineage>
</organism>
<dbReference type="InterPro" id="IPR044929">
    <property type="entry name" value="DNA/RNA_non-sp_Endonuclease_sf"/>
</dbReference>
<keyword evidence="5" id="KW-0479">Metal-binding</keyword>
<feature type="signal peptide" evidence="6">
    <location>
        <begin position="1"/>
        <end position="18"/>
    </location>
</feature>
<comment type="caution">
    <text evidence="8">The sequence shown here is derived from an EMBL/GenBank/DDBJ whole genome shotgun (WGS) entry which is preliminary data.</text>
</comment>
<protein>
    <submittedName>
        <fullName evidence="8">Endonuclease G, mitochondrial</fullName>
    </submittedName>
</protein>
<dbReference type="EMBL" id="LNIX01000029">
    <property type="protein sequence ID" value="OXA41397.1"/>
    <property type="molecule type" value="Genomic_DNA"/>
</dbReference>
<dbReference type="InterPro" id="IPR001604">
    <property type="entry name" value="Endo_G_ENPP1-like_dom"/>
</dbReference>
<dbReference type="PANTHER" id="PTHR13966:SF5">
    <property type="entry name" value="ENDONUCLEASE G, MITOCHONDRIAL"/>
    <property type="match status" value="1"/>
</dbReference>
<dbReference type="Pfam" id="PF01223">
    <property type="entry name" value="Endonuclease_NS"/>
    <property type="match status" value="1"/>
</dbReference>
<feature type="domain" description="DNA/RNA non-specific endonuclease/pyrophosphatase/phosphodiesterase" evidence="7">
    <location>
        <begin position="44"/>
        <end position="245"/>
    </location>
</feature>
<accession>A0A226D9H3</accession>
<dbReference type="GO" id="GO:0046872">
    <property type="term" value="F:metal ion binding"/>
    <property type="evidence" value="ECO:0007669"/>
    <property type="project" value="UniProtKB-KW"/>
</dbReference>
<keyword evidence="3 8" id="KW-0255">Endonuclease</keyword>
<dbReference type="GO" id="GO:0003676">
    <property type="term" value="F:nucleic acid binding"/>
    <property type="evidence" value="ECO:0007669"/>
    <property type="project" value="InterPro"/>
</dbReference>
<dbReference type="Proteomes" id="UP000198287">
    <property type="component" value="Unassembled WGS sequence"/>
</dbReference>
<dbReference type="InterPro" id="IPR040255">
    <property type="entry name" value="Non-specific_endonuclease"/>
</dbReference>
<dbReference type="GO" id="GO:0004519">
    <property type="term" value="F:endonuclease activity"/>
    <property type="evidence" value="ECO:0007669"/>
    <property type="project" value="UniProtKB-KW"/>
</dbReference>